<dbReference type="Proteomes" id="UP000562929">
    <property type="component" value="Unassembled WGS sequence"/>
</dbReference>
<evidence type="ECO:0000259" key="3">
    <source>
        <dbReference type="Pfam" id="PF25871"/>
    </source>
</evidence>
<dbReference type="PANTHER" id="PTHR36855:SF1">
    <property type="entry name" value="PEROXISOME MEMBRANE ANCHOR PROTEIN PEX14P N-TERMINAL DOMAIN-CONTAINING PROTEIN"/>
    <property type="match status" value="1"/>
</dbReference>
<keyword evidence="5" id="KW-1185">Reference proteome</keyword>
<protein>
    <submittedName>
        <fullName evidence="4">Uncharacterized protein</fullName>
    </submittedName>
</protein>
<feature type="region of interest" description="Disordered" evidence="1">
    <location>
        <begin position="143"/>
        <end position="186"/>
    </location>
</feature>
<dbReference type="AlphaFoldDB" id="A0A8H4Q9M0"/>
<evidence type="ECO:0000313" key="5">
    <source>
        <dbReference type="Proteomes" id="UP000562929"/>
    </source>
</evidence>
<evidence type="ECO:0000313" key="4">
    <source>
        <dbReference type="EMBL" id="KAF4591546.1"/>
    </source>
</evidence>
<gene>
    <name evidence="4" type="ORF">GQ602_001845</name>
</gene>
<feature type="domain" description="PEX14-like helix-turn-helix" evidence="3">
    <location>
        <begin position="21"/>
        <end position="91"/>
    </location>
</feature>
<sequence length="204" mass="22103">MAQSPAPSDSLSTIRSLQDQDSIYQAFDSYPWSKDNTFLSGLSAILGESGTGTPQGSPQDIATHARVFYYAQRVGVQIDFAQYQAWLAQNPDHKPPDKAAPKADLYVERSASSQNSSGEPNYPIGFAEMLKLLKDGKPVPGIKQIPNTVARGPAVKPVGSRAAPRKPWEKKNDFRQPPDADLPKVLDDEFPAINAAALAPPSEQ</sequence>
<organism evidence="4 5">
    <name type="scientific">Ophiocordyceps camponoti-floridani</name>
    <dbReference type="NCBI Taxonomy" id="2030778"/>
    <lineage>
        <taxon>Eukaryota</taxon>
        <taxon>Fungi</taxon>
        <taxon>Dikarya</taxon>
        <taxon>Ascomycota</taxon>
        <taxon>Pezizomycotina</taxon>
        <taxon>Sordariomycetes</taxon>
        <taxon>Hypocreomycetidae</taxon>
        <taxon>Hypocreales</taxon>
        <taxon>Ophiocordycipitaceae</taxon>
        <taxon>Ophiocordyceps</taxon>
    </lineage>
</organism>
<evidence type="ECO:0000259" key="2">
    <source>
        <dbReference type="Pfam" id="PF17733"/>
    </source>
</evidence>
<name>A0A8H4Q9M0_9HYPO</name>
<dbReference type="Pfam" id="PF25871">
    <property type="entry name" value="HTH_76"/>
    <property type="match status" value="1"/>
</dbReference>
<evidence type="ECO:0000256" key="1">
    <source>
        <dbReference type="SAM" id="MobiDB-lite"/>
    </source>
</evidence>
<accession>A0A8H4Q9M0</accession>
<dbReference type="InterPro" id="IPR040554">
    <property type="entry name" value="KPWE_PEX14_dom"/>
</dbReference>
<dbReference type="EMBL" id="JAACLJ010000002">
    <property type="protein sequence ID" value="KAF4591546.1"/>
    <property type="molecule type" value="Genomic_DNA"/>
</dbReference>
<feature type="compositionally biased region" description="Basic and acidic residues" evidence="1">
    <location>
        <begin position="166"/>
        <end position="186"/>
    </location>
</feature>
<dbReference type="Pfam" id="PF17733">
    <property type="entry name" value="KPWE_dom"/>
    <property type="match status" value="1"/>
</dbReference>
<feature type="domain" description="Peroxisomal membrane protein PEX14-like KPWE" evidence="2">
    <location>
        <begin position="122"/>
        <end position="170"/>
    </location>
</feature>
<reference evidence="4 5" key="1">
    <citation type="journal article" date="2020" name="G3 (Bethesda)">
        <title>Genetic Underpinnings of Host Manipulation by Ophiocordyceps as Revealed by Comparative Transcriptomics.</title>
        <authorList>
            <person name="Will I."/>
            <person name="Das B."/>
            <person name="Trinh T."/>
            <person name="Brachmann A."/>
            <person name="Ohm R.A."/>
            <person name="de Bekker C."/>
        </authorList>
    </citation>
    <scope>NUCLEOTIDE SEQUENCE [LARGE SCALE GENOMIC DNA]</scope>
    <source>
        <strain evidence="4 5">EC05</strain>
    </source>
</reference>
<dbReference type="OrthoDB" id="9936937at2759"/>
<dbReference type="PANTHER" id="PTHR36855">
    <property type="entry name" value="CHROMOSOME 10, WHOLE GENOME SHOTGUN SEQUENCE"/>
    <property type="match status" value="1"/>
</dbReference>
<proteinExistence type="predicted"/>
<comment type="caution">
    <text evidence="4">The sequence shown here is derived from an EMBL/GenBank/DDBJ whole genome shotgun (WGS) entry which is preliminary data.</text>
</comment>
<dbReference type="InterPro" id="IPR058841">
    <property type="entry name" value="HTH_76"/>
</dbReference>